<comment type="similarity">
    <text evidence="1">Belongs to the universal ribosomal protein uL3 family.</text>
</comment>
<dbReference type="GO" id="GO:0005762">
    <property type="term" value="C:mitochondrial large ribosomal subunit"/>
    <property type="evidence" value="ECO:0007669"/>
    <property type="project" value="TreeGrafter"/>
</dbReference>
<reference evidence="6" key="1">
    <citation type="submission" date="2016-04" db="EMBL/GenBank/DDBJ databases">
        <authorList>
            <person name="Evans L.H."/>
            <person name="Alamgir A."/>
            <person name="Owens N."/>
            <person name="Weber N.D."/>
            <person name="Virtaneva K."/>
            <person name="Barbian K."/>
            <person name="Babar A."/>
            <person name="Rosenke K."/>
        </authorList>
    </citation>
    <scope>NUCLEOTIDE SEQUENCE [LARGE SCALE GENOMIC DNA]</scope>
    <source>
        <strain evidence="6">CBS 101.48</strain>
    </source>
</reference>
<keyword evidence="7" id="KW-1185">Reference proteome</keyword>
<dbReference type="Gene3D" id="3.30.160.810">
    <property type="match status" value="1"/>
</dbReference>
<dbReference type="EMBL" id="LT554635">
    <property type="protein sequence ID" value="SAM06691.1"/>
    <property type="molecule type" value="Genomic_DNA"/>
</dbReference>
<dbReference type="OMA" id="GKNIPCT"/>
<evidence type="ECO:0000256" key="3">
    <source>
        <dbReference type="ARBA" id="ARBA00023274"/>
    </source>
</evidence>
<keyword evidence="2" id="KW-0689">Ribosomal protein</keyword>
<dbReference type="OrthoDB" id="274683at2759"/>
<name>A0A168RES2_ABSGL</name>
<dbReference type="GO" id="GO:0003735">
    <property type="term" value="F:structural constituent of ribosome"/>
    <property type="evidence" value="ECO:0007669"/>
    <property type="project" value="InterPro"/>
</dbReference>
<dbReference type="FunFam" id="2.40.30.10:FF:000004">
    <property type="entry name" value="50S ribosomal protein L3"/>
    <property type="match status" value="1"/>
</dbReference>
<protein>
    <recommendedName>
        <fullName evidence="4">Large ribosomal subunit protein uL3m</fullName>
    </recommendedName>
</protein>
<evidence type="ECO:0000256" key="1">
    <source>
        <dbReference type="ARBA" id="ARBA00006540"/>
    </source>
</evidence>
<feature type="region of interest" description="Disordered" evidence="5">
    <location>
        <begin position="196"/>
        <end position="216"/>
    </location>
</feature>
<dbReference type="STRING" id="4829.A0A168RES2"/>
<dbReference type="Proteomes" id="UP000078561">
    <property type="component" value="Unassembled WGS sequence"/>
</dbReference>
<evidence type="ECO:0000313" key="7">
    <source>
        <dbReference type="Proteomes" id="UP000078561"/>
    </source>
</evidence>
<evidence type="ECO:0000256" key="2">
    <source>
        <dbReference type="ARBA" id="ARBA00022980"/>
    </source>
</evidence>
<evidence type="ECO:0000313" key="6">
    <source>
        <dbReference type="EMBL" id="SAM06691.1"/>
    </source>
</evidence>
<evidence type="ECO:0000256" key="4">
    <source>
        <dbReference type="ARBA" id="ARBA00035209"/>
    </source>
</evidence>
<dbReference type="Pfam" id="PF00297">
    <property type="entry name" value="Ribosomal_L3"/>
    <property type="match status" value="1"/>
</dbReference>
<dbReference type="NCBIfam" id="TIGR03625">
    <property type="entry name" value="L3_bact"/>
    <property type="match status" value="1"/>
</dbReference>
<accession>A0A168RES2</accession>
<keyword evidence="3" id="KW-0687">Ribonucleoprotein</keyword>
<dbReference type="FunCoup" id="A0A168RES2">
    <property type="interactions" value="532"/>
</dbReference>
<dbReference type="InterPro" id="IPR000597">
    <property type="entry name" value="Ribosomal_uL3"/>
</dbReference>
<sequence length="293" mass="31656">MSLKLFANSILGSVKWTGPLLPAQQKVATTAAAAFHTSFMHQQASAATSDETKTVGTWSPNSVRTGVIAKKKGMTSTWSAEGVRIPVTVLQLEDVIVTDVRNDSKHGYTALQVGCTPLKEKSASKPLKEHFNKLGVPLRQKLLEFRVSDDAVLPIGTSLKANHYIVGQYVDVTAPSIGKGFAGVMKRWNFRGMPASHGHSLSHRSAGSTGQRKWPSKVFKGKKMAGRLGGESITVQSLEVIKVDTELDLLYIKGSVPGFDDQFVKIKDAIKKKGDKLFPKDSAPPPFPTASSN</sequence>
<organism evidence="6">
    <name type="scientific">Absidia glauca</name>
    <name type="common">Pin mould</name>
    <dbReference type="NCBI Taxonomy" id="4829"/>
    <lineage>
        <taxon>Eukaryota</taxon>
        <taxon>Fungi</taxon>
        <taxon>Fungi incertae sedis</taxon>
        <taxon>Mucoromycota</taxon>
        <taxon>Mucoromycotina</taxon>
        <taxon>Mucoromycetes</taxon>
        <taxon>Mucorales</taxon>
        <taxon>Cunninghamellaceae</taxon>
        <taxon>Absidia</taxon>
    </lineage>
</organism>
<evidence type="ECO:0000256" key="5">
    <source>
        <dbReference type="SAM" id="MobiDB-lite"/>
    </source>
</evidence>
<dbReference type="FunFam" id="3.30.160.810:FF:000001">
    <property type="entry name" value="50S ribosomal protein L3"/>
    <property type="match status" value="1"/>
</dbReference>
<dbReference type="InterPro" id="IPR019927">
    <property type="entry name" value="Ribosomal_uL3_bac/org-type"/>
</dbReference>
<dbReference type="SUPFAM" id="SSF50447">
    <property type="entry name" value="Translation proteins"/>
    <property type="match status" value="1"/>
</dbReference>
<dbReference type="PANTHER" id="PTHR11229">
    <property type="entry name" value="50S RIBOSOMAL PROTEIN L3"/>
    <property type="match status" value="1"/>
</dbReference>
<dbReference type="InParanoid" id="A0A168RES2"/>
<dbReference type="InterPro" id="IPR009000">
    <property type="entry name" value="Transl_B-barrel_sf"/>
</dbReference>
<dbReference type="AlphaFoldDB" id="A0A168RES2"/>
<dbReference type="Gene3D" id="2.40.30.10">
    <property type="entry name" value="Translation factors"/>
    <property type="match status" value="1"/>
</dbReference>
<dbReference type="GO" id="GO:0006412">
    <property type="term" value="P:translation"/>
    <property type="evidence" value="ECO:0007669"/>
    <property type="project" value="InterPro"/>
</dbReference>
<dbReference type="HAMAP" id="MF_01325_B">
    <property type="entry name" value="Ribosomal_uL3_B"/>
    <property type="match status" value="1"/>
</dbReference>
<dbReference type="PANTHER" id="PTHR11229:SF8">
    <property type="entry name" value="LARGE RIBOSOMAL SUBUNIT PROTEIN UL3M"/>
    <property type="match status" value="1"/>
</dbReference>
<proteinExistence type="inferred from homology"/>
<gene>
    <name evidence="6" type="primary">ABSGL_12476.1 scaffold 12955</name>
</gene>